<dbReference type="GO" id="GO:0005634">
    <property type="term" value="C:nucleus"/>
    <property type="evidence" value="ECO:0007669"/>
    <property type="project" value="UniProtKB-SubCell"/>
</dbReference>
<evidence type="ECO:0000256" key="1">
    <source>
        <dbReference type="ARBA" id="ARBA00007050"/>
    </source>
</evidence>
<proteinExistence type="inferred from homology"/>
<comment type="similarity">
    <text evidence="1 10">Belongs to the NDC80/HEC1 family.</text>
</comment>
<keyword evidence="4 10" id="KW-0498">Mitosis</keyword>
<evidence type="ECO:0000256" key="10">
    <source>
        <dbReference type="RuleBase" id="RU368072"/>
    </source>
</evidence>
<keyword evidence="2 10" id="KW-0158">Chromosome</keyword>
<feature type="coiled-coil region" evidence="11">
    <location>
        <begin position="401"/>
        <end position="502"/>
    </location>
</feature>
<evidence type="ECO:0000259" key="13">
    <source>
        <dbReference type="Pfam" id="PF03801"/>
    </source>
</evidence>
<protein>
    <recommendedName>
        <fullName evidence="10">Kinetochore protein NDC80</fullName>
    </recommendedName>
</protein>
<comment type="subunit">
    <text evidence="10">Component of the NDC80 complex.</text>
</comment>
<evidence type="ECO:0000256" key="11">
    <source>
        <dbReference type="SAM" id="Coils"/>
    </source>
</evidence>
<feature type="region of interest" description="Disordered" evidence="12">
    <location>
        <begin position="560"/>
        <end position="585"/>
    </location>
</feature>
<keyword evidence="6 11" id="KW-0175">Coiled coil</keyword>
<keyword evidence="8 10" id="KW-0131">Cell cycle</keyword>
<feature type="coiled-coil region" evidence="11">
    <location>
        <begin position="167"/>
        <end position="201"/>
    </location>
</feature>
<name>A0A7S3JTJ1_9STRA</name>
<sequence>MATILFRQLDPNWRPQRKFDDEFIDIFRSLKYPISLSKAALAAAGSAHTWPTILQALTWLVDLLRAAGDESMFLVQDVSFSENIMTQGKESTTIPKKKMSSSTPTTSEISATSTYEMKSIKESFFSLEENQSASSSQRAFYDYIGEAYACFLAGDDDKCSELKHKVELAFEQRNQDAIRELENIQAQQKEAQARLEAAQIVILPQALARQRSVKQKFEQIKHQNDEIQASAHLAEAQAARQTAALAQAAERLRDLDLSAKSEAQTRDLVSKLNHEQHALEAEVAAASARLLLSQHELKQKYRIAIEKFDQARPLVSEYEARACALQLVPSTARNADNLDLSLATLLNVDTCLNALREEHDINIAAKAANDTASQARDVIKPALNDLTEALERRAFEVRQVLVEKQSELNSLSVLFDDAQQEQKLAEHEAAAAKANYDREVLVAQRSLIDAEREAKSLQSDLSNKQAEIDAEQTRLDQVIQMHAELEEKLSQVQARRDQTLQNATLKLAKLRTHCLHIADLRLSTLATVHAHCTTTKTKFSQRHQNMLHQINQLRQDPVLLPTSATNNNNNLTSPSINDRTRNDLTPSLAALKRDAVDLD</sequence>
<dbReference type="GO" id="GO:0051315">
    <property type="term" value="P:attachment of mitotic spindle microtubules to kinetochore"/>
    <property type="evidence" value="ECO:0007669"/>
    <property type="project" value="UniProtKB-UniRule"/>
</dbReference>
<dbReference type="Gene3D" id="1.10.418.30">
    <property type="entry name" value="Ncd80 complex, Ncd80 subunit"/>
    <property type="match status" value="1"/>
</dbReference>
<reference evidence="14" key="1">
    <citation type="submission" date="2021-01" db="EMBL/GenBank/DDBJ databases">
        <authorList>
            <person name="Corre E."/>
            <person name="Pelletier E."/>
            <person name="Niang G."/>
            <person name="Scheremetjew M."/>
            <person name="Finn R."/>
            <person name="Kale V."/>
            <person name="Holt S."/>
            <person name="Cochrane G."/>
            <person name="Meng A."/>
            <person name="Brown T."/>
            <person name="Cohen L."/>
        </authorList>
    </citation>
    <scope>NUCLEOTIDE SEQUENCE</scope>
    <source>
        <strain evidence="14">CCMP1510</strain>
    </source>
</reference>
<organism evidence="14">
    <name type="scientific">Aureoumbra lagunensis</name>
    <dbReference type="NCBI Taxonomy" id="44058"/>
    <lineage>
        <taxon>Eukaryota</taxon>
        <taxon>Sar</taxon>
        <taxon>Stramenopiles</taxon>
        <taxon>Ochrophyta</taxon>
        <taxon>Pelagophyceae</taxon>
        <taxon>Pelagomonadales</taxon>
        <taxon>Aureoumbra</taxon>
    </lineage>
</organism>
<feature type="compositionally biased region" description="Low complexity" evidence="12">
    <location>
        <begin position="560"/>
        <end position="577"/>
    </location>
</feature>
<dbReference type="PANTHER" id="PTHR10643">
    <property type="entry name" value="KINETOCHORE PROTEIN NDC80"/>
    <property type="match status" value="1"/>
</dbReference>
<dbReference type="EMBL" id="HBIJ01004967">
    <property type="protein sequence ID" value="CAE0362749.1"/>
    <property type="molecule type" value="Transcribed_RNA"/>
</dbReference>
<dbReference type="InterPro" id="IPR005550">
    <property type="entry name" value="Kinetochore_Ndc80"/>
</dbReference>
<dbReference type="AlphaFoldDB" id="A0A7S3JTJ1"/>
<comment type="subcellular location">
    <subcellularLocation>
        <location evidence="10">Chromosome</location>
        <location evidence="10">Centromere</location>
        <location evidence="10">Kinetochore</location>
    </subcellularLocation>
    <subcellularLocation>
        <location evidence="10">Nucleus</location>
    </subcellularLocation>
</comment>
<evidence type="ECO:0000256" key="3">
    <source>
        <dbReference type="ARBA" id="ARBA00022618"/>
    </source>
</evidence>
<keyword evidence="7 10" id="KW-0539">Nucleus</keyword>
<dbReference type="GO" id="GO:0051301">
    <property type="term" value="P:cell division"/>
    <property type="evidence" value="ECO:0007669"/>
    <property type="project" value="UniProtKB-UniRule"/>
</dbReference>
<evidence type="ECO:0000256" key="4">
    <source>
        <dbReference type="ARBA" id="ARBA00022776"/>
    </source>
</evidence>
<gene>
    <name evidence="14" type="ORF">ALAG00032_LOCUS3490</name>
</gene>
<feature type="domain" description="Kinetochore protein Ndc80 CH" evidence="13">
    <location>
        <begin position="4"/>
        <end position="65"/>
    </location>
</feature>
<feature type="region of interest" description="Disordered" evidence="12">
    <location>
        <begin position="89"/>
        <end position="111"/>
    </location>
</feature>
<accession>A0A7S3JTJ1</accession>
<evidence type="ECO:0000256" key="8">
    <source>
        <dbReference type="ARBA" id="ARBA00023306"/>
    </source>
</evidence>
<dbReference type="InterPro" id="IPR038273">
    <property type="entry name" value="Ndc80_sf"/>
</dbReference>
<evidence type="ECO:0000256" key="2">
    <source>
        <dbReference type="ARBA" id="ARBA00022454"/>
    </source>
</evidence>
<dbReference type="InterPro" id="IPR055260">
    <property type="entry name" value="Ndc80_CH"/>
</dbReference>
<keyword evidence="5 10" id="KW-0995">Kinetochore</keyword>
<evidence type="ECO:0000313" key="14">
    <source>
        <dbReference type="EMBL" id="CAE0362749.1"/>
    </source>
</evidence>
<evidence type="ECO:0000256" key="7">
    <source>
        <dbReference type="ARBA" id="ARBA00023242"/>
    </source>
</evidence>
<comment type="function">
    <text evidence="10">Acts as a component of the essential kinetochore-associated NDC80 complex, which is required for chromosome segregation and spindle checkpoint activity.</text>
</comment>
<keyword evidence="9 10" id="KW-0137">Centromere</keyword>
<keyword evidence="3 10" id="KW-0132">Cell division</keyword>
<evidence type="ECO:0000256" key="9">
    <source>
        <dbReference type="ARBA" id="ARBA00023328"/>
    </source>
</evidence>
<evidence type="ECO:0000256" key="5">
    <source>
        <dbReference type="ARBA" id="ARBA00022838"/>
    </source>
</evidence>
<dbReference type="Pfam" id="PF03801">
    <property type="entry name" value="Ndc80_HEC"/>
    <property type="match status" value="1"/>
</dbReference>
<evidence type="ECO:0000256" key="6">
    <source>
        <dbReference type="ARBA" id="ARBA00023054"/>
    </source>
</evidence>
<dbReference type="PANTHER" id="PTHR10643:SF2">
    <property type="entry name" value="KINETOCHORE PROTEIN NDC80 HOMOLOG"/>
    <property type="match status" value="1"/>
</dbReference>
<evidence type="ECO:0000256" key="12">
    <source>
        <dbReference type="SAM" id="MobiDB-lite"/>
    </source>
</evidence>
<dbReference type="GO" id="GO:0031262">
    <property type="term" value="C:Ndc80 complex"/>
    <property type="evidence" value="ECO:0007669"/>
    <property type="project" value="UniProtKB-UniRule"/>
</dbReference>